<gene>
    <name evidence="2" type="ORF">BDP27DRAFT_1035237</name>
</gene>
<comment type="similarity">
    <text evidence="1">Belongs to the enoyl-CoA hydratase/isomerase family.</text>
</comment>
<name>A0A9P5PZR7_9AGAR</name>
<comment type="caution">
    <text evidence="2">The sequence shown here is derived from an EMBL/GenBank/DDBJ whole genome shotgun (WGS) entry which is preliminary data.</text>
</comment>
<dbReference type="InterPro" id="IPR051053">
    <property type="entry name" value="ECH/Chromodomain_protein"/>
</dbReference>
<dbReference type="PANTHER" id="PTHR43684">
    <property type="match status" value="1"/>
</dbReference>
<dbReference type="InterPro" id="IPR029045">
    <property type="entry name" value="ClpP/crotonase-like_dom_sf"/>
</dbReference>
<keyword evidence="3" id="KW-1185">Reference proteome</keyword>
<dbReference type="Gene3D" id="1.10.12.10">
    <property type="entry name" value="Lyase 2-enoyl-coa Hydratase, Chain A, domain 2"/>
    <property type="match status" value="1"/>
</dbReference>
<dbReference type="PANTHER" id="PTHR43684:SF4">
    <property type="entry name" value="ENOYL-COA HYDRATASE_ISOMERASE FAMILY PROTEIN (AFU_ORTHOLOGUE AFUA_1G01890)"/>
    <property type="match status" value="1"/>
</dbReference>
<dbReference type="Gene3D" id="3.90.226.10">
    <property type="entry name" value="2-enoyl-CoA Hydratase, Chain A, domain 1"/>
    <property type="match status" value="1"/>
</dbReference>
<dbReference type="InterPro" id="IPR014748">
    <property type="entry name" value="Enoyl-CoA_hydra_C"/>
</dbReference>
<accession>A0A9P5PZR7</accession>
<dbReference type="Pfam" id="PF00378">
    <property type="entry name" value="ECH_1"/>
    <property type="match status" value="1"/>
</dbReference>
<dbReference type="InterPro" id="IPR001753">
    <property type="entry name" value="Enoyl-CoA_hydra/iso"/>
</dbReference>
<evidence type="ECO:0000313" key="2">
    <source>
        <dbReference type="EMBL" id="KAF9075471.1"/>
    </source>
</evidence>
<evidence type="ECO:0000313" key="3">
    <source>
        <dbReference type="Proteomes" id="UP000772434"/>
    </source>
</evidence>
<protein>
    <submittedName>
        <fullName evidence="2">Peroxisomal enoyl-CoA-hydratase</fullName>
    </submittedName>
</protein>
<dbReference type="EMBL" id="JADNRY010000009">
    <property type="protein sequence ID" value="KAF9075471.1"/>
    <property type="molecule type" value="Genomic_DNA"/>
</dbReference>
<reference evidence="2" key="1">
    <citation type="submission" date="2020-11" db="EMBL/GenBank/DDBJ databases">
        <authorList>
            <consortium name="DOE Joint Genome Institute"/>
            <person name="Ahrendt S."/>
            <person name="Riley R."/>
            <person name="Andreopoulos W."/>
            <person name="Labutti K."/>
            <person name="Pangilinan J."/>
            <person name="Ruiz-Duenas F.J."/>
            <person name="Barrasa J.M."/>
            <person name="Sanchez-Garcia M."/>
            <person name="Camarero S."/>
            <person name="Miyauchi S."/>
            <person name="Serrano A."/>
            <person name="Linde D."/>
            <person name="Babiker R."/>
            <person name="Drula E."/>
            <person name="Ayuso-Fernandez I."/>
            <person name="Pacheco R."/>
            <person name="Padilla G."/>
            <person name="Ferreira P."/>
            <person name="Barriuso J."/>
            <person name="Kellner H."/>
            <person name="Castanera R."/>
            <person name="Alfaro M."/>
            <person name="Ramirez L."/>
            <person name="Pisabarro A.G."/>
            <person name="Kuo A."/>
            <person name="Tritt A."/>
            <person name="Lipzen A."/>
            <person name="He G."/>
            <person name="Yan M."/>
            <person name="Ng V."/>
            <person name="Cullen D."/>
            <person name="Martin F."/>
            <person name="Rosso M.-N."/>
            <person name="Henrissat B."/>
            <person name="Hibbett D."/>
            <person name="Martinez A.T."/>
            <person name="Grigoriev I.V."/>
        </authorList>
    </citation>
    <scope>NUCLEOTIDE SEQUENCE</scope>
    <source>
        <strain evidence="2">AH 40177</strain>
    </source>
</reference>
<organism evidence="2 3">
    <name type="scientific">Rhodocollybia butyracea</name>
    <dbReference type="NCBI Taxonomy" id="206335"/>
    <lineage>
        <taxon>Eukaryota</taxon>
        <taxon>Fungi</taxon>
        <taxon>Dikarya</taxon>
        <taxon>Basidiomycota</taxon>
        <taxon>Agaricomycotina</taxon>
        <taxon>Agaricomycetes</taxon>
        <taxon>Agaricomycetidae</taxon>
        <taxon>Agaricales</taxon>
        <taxon>Marasmiineae</taxon>
        <taxon>Omphalotaceae</taxon>
        <taxon>Rhodocollybia</taxon>
    </lineage>
</organism>
<dbReference type="SUPFAM" id="SSF52096">
    <property type="entry name" value="ClpP/crotonase"/>
    <property type="match status" value="1"/>
</dbReference>
<proteinExistence type="inferred from homology"/>
<dbReference type="Proteomes" id="UP000772434">
    <property type="component" value="Unassembled WGS sequence"/>
</dbReference>
<dbReference type="CDD" id="cd06558">
    <property type="entry name" value="crotonase-like"/>
    <property type="match status" value="1"/>
</dbReference>
<evidence type="ECO:0000256" key="1">
    <source>
        <dbReference type="ARBA" id="ARBA00005254"/>
    </source>
</evidence>
<sequence>MSALDYNALGFKAIVVTLDGAVLIVTINRAKQYVFTLKFVLLTNHSECRRNSFGDTLPAELIQVFETADRDDRVRVVILTAEHTAPAYSTGTDVSTAMADFSRPEGEADYRDKGGQVAIAIYRCRKFTVAAVNGHAIGVGMTGLQLPFDFRFVWEGAKLGFPFIRLGISPASTSTFLLPRLIGHSRANSLLLTGATVSPTSPLVSSLYHEIIPKRENVLPVALAFAQDLAKHTSQISVAYTKALLQHPGETNEQNHLLDSRAIKLLGTGEDAAEGALAFKERRDPKFNGNLSKDSSPWYPWWRALDVKPRNAKL</sequence>
<dbReference type="OrthoDB" id="2018133at2759"/>
<dbReference type="AlphaFoldDB" id="A0A9P5PZR7"/>